<dbReference type="EMBL" id="CP042469">
    <property type="protein sequence ID" value="QOX62425.1"/>
    <property type="molecule type" value="Genomic_DNA"/>
</dbReference>
<proteinExistence type="predicted"/>
<organism evidence="1 2">
    <name type="scientific">Anoxybacterium hadale</name>
    <dbReference type="NCBI Taxonomy" id="3408580"/>
    <lineage>
        <taxon>Bacteria</taxon>
        <taxon>Bacillati</taxon>
        <taxon>Bacillota</taxon>
        <taxon>Clostridia</taxon>
        <taxon>Peptostreptococcales</taxon>
        <taxon>Anaerovoracaceae</taxon>
        <taxon>Anoxybacterium</taxon>
    </lineage>
</organism>
<name>A0ACD1A7V0_9FIRM</name>
<dbReference type="Proteomes" id="UP000594014">
    <property type="component" value="Chromosome"/>
</dbReference>
<gene>
    <name evidence="1" type="ORF">FRZ06_03145</name>
</gene>
<reference evidence="1" key="1">
    <citation type="submission" date="2019-08" db="EMBL/GenBank/DDBJ databases">
        <title>Genome sequence of Clostridiales bacterium MT110.</title>
        <authorList>
            <person name="Cao J."/>
        </authorList>
    </citation>
    <scope>NUCLEOTIDE SEQUENCE</scope>
    <source>
        <strain evidence="1">MT110</strain>
    </source>
</reference>
<sequence>MKKKLEFMKEEYMRLNASEELKARVAETMNKQGNKHFTLRRRTAGLAACIAVLLIVSLNVSQSLAATMADMPGMSGIVRVLTFGRYAVEDKGFHADIVTPHIEGLLDKELEEKLNNDFKEYADSVIAAFEKDVKELKEEFPDSEIHYGIDSGYEIRTDNDKILAIDIYLVNTVGSSSTTHKFYTIDKASGKLITLKSLFKDGADYVSVLNSYLVGEMKRQNEADLNMFWVDDPEMGSFESIRQDQNFYINEDGLLVICFDKYEIAPGASGSPEFVIPEDIIRDIRK</sequence>
<evidence type="ECO:0000313" key="1">
    <source>
        <dbReference type="EMBL" id="QOX62425.1"/>
    </source>
</evidence>
<keyword evidence="2" id="KW-1185">Reference proteome</keyword>
<accession>A0ACD1A7V0</accession>
<evidence type="ECO:0000313" key="2">
    <source>
        <dbReference type="Proteomes" id="UP000594014"/>
    </source>
</evidence>
<protein>
    <submittedName>
        <fullName evidence="1">DUF3298 and DUF4163 domain-containing protein</fullName>
    </submittedName>
</protein>